<evidence type="ECO:0000256" key="2">
    <source>
        <dbReference type="ARBA" id="ARBA00022629"/>
    </source>
</evidence>
<dbReference type="GO" id="GO:0016301">
    <property type="term" value="F:kinase activity"/>
    <property type="evidence" value="ECO:0007669"/>
    <property type="project" value="UniProtKB-KW"/>
</dbReference>
<reference evidence="8 9" key="1">
    <citation type="submission" date="2019-10" db="EMBL/GenBank/DDBJ databases">
        <title>Rubrobacter sp nov SCSIO 52090 isolated from a deep-sea sediment in the South China Sea.</title>
        <authorList>
            <person name="Chen R.W."/>
        </authorList>
    </citation>
    <scope>NUCLEOTIDE SEQUENCE [LARGE SCALE GENOMIC DNA]</scope>
    <source>
        <strain evidence="8 9">SCSIO 52909</strain>
    </source>
</reference>
<dbReference type="InterPro" id="IPR000577">
    <property type="entry name" value="Carb_kinase_FGGY"/>
</dbReference>
<dbReference type="InterPro" id="IPR018483">
    <property type="entry name" value="Carb_kinase_FGGY_CS"/>
</dbReference>
<dbReference type="Gene3D" id="3.30.420.40">
    <property type="match status" value="2"/>
</dbReference>
<dbReference type="Pfam" id="PF02782">
    <property type="entry name" value="FGGY_C"/>
    <property type="match status" value="1"/>
</dbReference>
<proteinExistence type="inferred from homology"/>
<dbReference type="PIRSF" id="PIRSF000538">
    <property type="entry name" value="GlpK"/>
    <property type="match status" value="1"/>
</dbReference>
<dbReference type="KEGG" id="rub:GBA63_01825"/>
<dbReference type="InterPro" id="IPR043129">
    <property type="entry name" value="ATPase_NBD"/>
</dbReference>
<dbReference type="Proteomes" id="UP000501452">
    <property type="component" value="Chromosome"/>
</dbReference>
<evidence type="ECO:0000256" key="1">
    <source>
        <dbReference type="ARBA" id="ARBA00009156"/>
    </source>
</evidence>
<sequence>MNAIGIDAGTTGLKAVAVNPDGEIVRERTVRYPTRLAGLGAEQDARAWWLAVTDALPGVVAGEPVSGVAVTCQAPTLVCVDGDAEPLGPALTWIDRRALRETREISAATQPTRNPPDPYFATGKLLWLARNRPEELENARAVLCVNGFLVARLTGEFTLDETTAGLFQGWDGEFDPALPGLVPLDLLPRVRPALQIAGEVSGAAAVATGLPEGTPVAHGGIDAVGAALEAGIFGPGDGLVEMTGFSTVAITAAERGTRVPGMIHTRHGVGGKDLILAAMVTAGAVTDWGVKLTGFENPAGFDANASEKIGERPGRLLMVPAFAGERTPTWDVTARGAVVGLDLDVDAGDFAVAIYEGTALGLGDNFGRLREVLGDLSPVRSVGGGSKSEGWTRIKADVLGVPVTVPRLGHGAAAGAAMLAGLATGLWPDEASVKALSNTEGRTFEPDPRMTARYAGRLELYKNLQSMLPPITQALQEGRGGR</sequence>
<evidence type="ECO:0008006" key="10">
    <source>
        <dbReference type="Google" id="ProtNLM"/>
    </source>
</evidence>
<accession>A0A6G8Q4S9</accession>
<dbReference type="EMBL" id="CP045119">
    <property type="protein sequence ID" value="QIN81504.1"/>
    <property type="molecule type" value="Genomic_DNA"/>
</dbReference>
<dbReference type="Pfam" id="PF00370">
    <property type="entry name" value="FGGY_N"/>
    <property type="match status" value="1"/>
</dbReference>
<dbReference type="PROSITE" id="PS00445">
    <property type="entry name" value="FGGY_KINASES_2"/>
    <property type="match status" value="1"/>
</dbReference>
<dbReference type="PANTHER" id="PTHR43095:SF5">
    <property type="entry name" value="XYLULOSE KINASE"/>
    <property type="match status" value="1"/>
</dbReference>
<dbReference type="AlphaFoldDB" id="A0A6G8Q4S9"/>
<evidence type="ECO:0000313" key="8">
    <source>
        <dbReference type="EMBL" id="QIN81504.1"/>
    </source>
</evidence>
<gene>
    <name evidence="8" type="ORF">GBA63_01825</name>
</gene>
<organism evidence="8 9">
    <name type="scientific">Rubrobacter tropicus</name>
    <dbReference type="NCBI Taxonomy" id="2653851"/>
    <lineage>
        <taxon>Bacteria</taxon>
        <taxon>Bacillati</taxon>
        <taxon>Actinomycetota</taxon>
        <taxon>Rubrobacteria</taxon>
        <taxon>Rubrobacterales</taxon>
        <taxon>Rubrobacteraceae</taxon>
        <taxon>Rubrobacter</taxon>
    </lineage>
</organism>
<feature type="domain" description="Carbohydrate kinase FGGY N-terminal" evidence="6">
    <location>
        <begin position="3"/>
        <end position="228"/>
    </location>
</feature>
<evidence type="ECO:0000256" key="3">
    <source>
        <dbReference type="ARBA" id="ARBA00022679"/>
    </source>
</evidence>
<dbReference type="PANTHER" id="PTHR43095">
    <property type="entry name" value="SUGAR KINASE"/>
    <property type="match status" value="1"/>
</dbReference>
<dbReference type="RefSeq" id="WP_166172947.1">
    <property type="nucleotide sequence ID" value="NZ_CP045119.1"/>
</dbReference>
<evidence type="ECO:0000256" key="5">
    <source>
        <dbReference type="RuleBase" id="RU003733"/>
    </source>
</evidence>
<evidence type="ECO:0000259" key="7">
    <source>
        <dbReference type="Pfam" id="PF02782"/>
    </source>
</evidence>
<dbReference type="GO" id="GO:0042732">
    <property type="term" value="P:D-xylose metabolic process"/>
    <property type="evidence" value="ECO:0007669"/>
    <property type="project" value="UniProtKB-KW"/>
</dbReference>
<dbReference type="InterPro" id="IPR018485">
    <property type="entry name" value="FGGY_C"/>
</dbReference>
<feature type="domain" description="Carbohydrate kinase FGGY C-terminal" evidence="7">
    <location>
        <begin position="282"/>
        <end position="423"/>
    </location>
</feature>
<protein>
    <recommendedName>
        <fullName evidence="10">Xylulokinase</fullName>
    </recommendedName>
</protein>
<name>A0A6G8Q4S9_9ACTN</name>
<dbReference type="InterPro" id="IPR050406">
    <property type="entry name" value="FGGY_Carb_Kinase"/>
</dbReference>
<keyword evidence="9" id="KW-1185">Reference proteome</keyword>
<keyword evidence="2" id="KW-0859">Xylose metabolism</keyword>
<comment type="similarity">
    <text evidence="1 5">Belongs to the FGGY kinase family.</text>
</comment>
<evidence type="ECO:0000313" key="9">
    <source>
        <dbReference type="Proteomes" id="UP000501452"/>
    </source>
</evidence>
<dbReference type="InterPro" id="IPR018484">
    <property type="entry name" value="FGGY_N"/>
</dbReference>
<keyword evidence="2" id="KW-0119">Carbohydrate metabolism</keyword>
<keyword evidence="4 5" id="KW-0418">Kinase</keyword>
<evidence type="ECO:0000256" key="4">
    <source>
        <dbReference type="ARBA" id="ARBA00022777"/>
    </source>
</evidence>
<dbReference type="SUPFAM" id="SSF53067">
    <property type="entry name" value="Actin-like ATPase domain"/>
    <property type="match status" value="2"/>
</dbReference>
<keyword evidence="3 5" id="KW-0808">Transferase</keyword>
<dbReference type="GO" id="GO:0016773">
    <property type="term" value="F:phosphotransferase activity, alcohol group as acceptor"/>
    <property type="evidence" value="ECO:0007669"/>
    <property type="project" value="InterPro"/>
</dbReference>
<evidence type="ECO:0000259" key="6">
    <source>
        <dbReference type="Pfam" id="PF00370"/>
    </source>
</evidence>